<dbReference type="Proteomes" id="UP000050564">
    <property type="component" value="Unassembled WGS sequence"/>
</dbReference>
<evidence type="ECO:0000313" key="2">
    <source>
        <dbReference type="Proteomes" id="UP000050564"/>
    </source>
</evidence>
<protein>
    <submittedName>
        <fullName evidence="1">Lipase</fullName>
    </submittedName>
</protein>
<evidence type="ECO:0000313" key="1">
    <source>
        <dbReference type="EMBL" id="KPW64000.1"/>
    </source>
</evidence>
<gene>
    <name evidence="1" type="ORF">ALO81_200388</name>
</gene>
<dbReference type="EMBL" id="LJPX01000636">
    <property type="protein sequence ID" value="KPW64000.1"/>
    <property type="molecule type" value="Genomic_DNA"/>
</dbReference>
<comment type="caution">
    <text evidence="1">The sequence shown here is derived from an EMBL/GenBank/DDBJ whole genome shotgun (WGS) entry which is preliminary data.</text>
</comment>
<accession>A0A0P9Q258</accession>
<organism evidence="1 2">
    <name type="scientific">Pseudomonas cannabina</name>
    <dbReference type="NCBI Taxonomy" id="86840"/>
    <lineage>
        <taxon>Bacteria</taxon>
        <taxon>Pseudomonadati</taxon>
        <taxon>Pseudomonadota</taxon>
        <taxon>Gammaproteobacteria</taxon>
        <taxon>Pseudomonadales</taxon>
        <taxon>Pseudomonadaceae</taxon>
        <taxon>Pseudomonas</taxon>
    </lineage>
</organism>
<sequence length="67" mass="7503">MKVYANIADNVPPAINTFLLLQRSHKAPKQGTEKIAIRLAMVTESEVVFADTPLYNVRYASEKVLNI</sequence>
<reference evidence="1 2" key="1">
    <citation type="submission" date="2015-09" db="EMBL/GenBank/DDBJ databases">
        <title>Genome announcement of multiple Pseudomonas syringae strains.</title>
        <authorList>
            <person name="Thakur S."/>
            <person name="Wang P.W."/>
            <person name="Gong Y."/>
            <person name="Weir B.S."/>
            <person name="Guttman D.S."/>
        </authorList>
    </citation>
    <scope>NUCLEOTIDE SEQUENCE [LARGE SCALE GENOMIC DNA]</scope>
    <source>
        <strain evidence="1 2">ICMP2823</strain>
    </source>
</reference>
<proteinExistence type="predicted"/>
<name>A0A0P9Q258_PSECA</name>
<dbReference type="AlphaFoldDB" id="A0A0P9Q258"/>